<accession>A0A1W2WNW1</accession>
<evidence type="ECO:0000256" key="2">
    <source>
        <dbReference type="RuleBase" id="RU363116"/>
    </source>
</evidence>
<evidence type="ECO:0000313" key="3">
    <source>
        <dbReference type="Ensembl" id="ENSCINP00000030221.1"/>
    </source>
</evidence>
<comment type="similarity">
    <text evidence="1 2">Belongs to the phospholipid scramblase family.</text>
</comment>
<dbReference type="InParanoid" id="H2XKN9"/>
<dbReference type="Pfam" id="PF03803">
    <property type="entry name" value="Scramblase"/>
    <property type="match status" value="1"/>
</dbReference>
<reference evidence="4" key="1">
    <citation type="journal article" date="2002" name="Science">
        <title>The draft genome of Ciona intestinalis: insights into chordate and vertebrate origins.</title>
        <authorList>
            <person name="Dehal P."/>
            <person name="Satou Y."/>
            <person name="Campbell R.K."/>
            <person name="Chapman J."/>
            <person name="Degnan B."/>
            <person name="De Tomaso A."/>
            <person name="Davidson B."/>
            <person name="Di Gregorio A."/>
            <person name="Gelpke M."/>
            <person name="Goodstein D.M."/>
            <person name="Harafuji N."/>
            <person name="Hastings K.E."/>
            <person name="Ho I."/>
            <person name="Hotta K."/>
            <person name="Huang W."/>
            <person name="Kawashima T."/>
            <person name="Lemaire P."/>
            <person name="Martinez D."/>
            <person name="Meinertzhagen I.A."/>
            <person name="Necula S."/>
            <person name="Nonaka M."/>
            <person name="Putnam N."/>
            <person name="Rash S."/>
            <person name="Saiga H."/>
            <person name="Satake M."/>
            <person name="Terry A."/>
            <person name="Yamada L."/>
            <person name="Wang H.G."/>
            <person name="Awazu S."/>
            <person name="Azumi K."/>
            <person name="Boore J."/>
            <person name="Branno M."/>
            <person name="Chin-Bow S."/>
            <person name="DeSantis R."/>
            <person name="Doyle S."/>
            <person name="Francino P."/>
            <person name="Keys D.N."/>
            <person name="Haga S."/>
            <person name="Hayashi H."/>
            <person name="Hino K."/>
            <person name="Imai K.S."/>
            <person name="Inaba K."/>
            <person name="Kano S."/>
            <person name="Kobayashi K."/>
            <person name="Kobayashi M."/>
            <person name="Lee B.I."/>
            <person name="Makabe K.W."/>
            <person name="Manohar C."/>
            <person name="Matassi G."/>
            <person name="Medina M."/>
            <person name="Mochizuki Y."/>
            <person name="Mount S."/>
            <person name="Morishita T."/>
            <person name="Miura S."/>
            <person name="Nakayama A."/>
            <person name="Nishizaka S."/>
            <person name="Nomoto H."/>
            <person name="Ohta F."/>
            <person name="Oishi K."/>
            <person name="Rigoutsos I."/>
            <person name="Sano M."/>
            <person name="Sasaki A."/>
            <person name="Sasakura Y."/>
            <person name="Shoguchi E."/>
            <person name="Shin-i T."/>
            <person name="Spagnuolo A."/>
            <person name="Stainier D."/>
            <person name="Suzuki M.M."/>
            <person name="Tassy O."/>
            <person name="Takatori N."/>
            <person name="Tokuoka M."/>
            <person name="Yagi K."/>
            <person name="Yoshizaki F."/>
            <person name="Wada S."/>
            <person name="Zhang C."/>
            <person name="Hyatt P.D."/>
            <person name="Larimer F."/>
            <person name="Detter C."/>
            <person name="Doggett N."/>
            <person name="Glavina T."/>
            <person name="Hawkins T."/>
            <person name="Richardson P."/>
            <person name="Lucas S."/>
            <person name="Kohara Y."/>
            <person name="Levine M."/>
            <person name="Satoh N."/>
            <person name="Rokhsar D.S."/>
        </authorList>
    </citation>
    <scope>NUCLEOTIDE SEQUENCE [LARGE SCALE GENOMIC DNA]</scope>
</reference>
<name>H2XKN9_CIOIN</name>
<sequence length="207" mass="23438">MSLAVTSQPHAIVREKHLSENVWIRKPKPGQHVLEKMSDLSDARHLHVHRNVKGTICSGKQDYDITDQDGKLMYKAVEDSHCCCVHCCGPARAYKIIVKDPLGLELLQFHRPVRCSDTCLCCCGCGLMRMRVTEACSDVVIGDVKQRCTFIREKFDVTELVENEQTTLIGPSVTCRCFANMTFQIIDDKNSEVGEIWKRWKGAPNEN</sequence>
<keyword evidence="2" id="KW-0564">Palmitate</keyword>
<dbReference type="GO" id="GO:0005886">
    <property type="term" value="C:plasma membrane"/>
    <property type="evidence" value="ECO:0000318"/>
    <property type="project" value="GO_Central"/>
</dbReference>
<dbReference type="GeneID" id="101242405"/>
<evidence type="ECO:0000313" key="4">
    <source>
        <dbReference type="Proteomes" id="UP000008144"/>
    </source>
</evidence>
<dbReference type="OrthoDB" id="191150at2759"/>
<dbReference type="PANTHER" id="PTHR23248:SF9">
    <property type="entry name" value="PHOSPHOLIPID SCRAMBLASE"/>
    <property type="match status" value="1"/>
</dbReference>
<dbReference type="KEGG" id="cin:101242405"/>
<dbReference type="PANTHER" id="PTHR23248">
    <property type="entry name" value="PHOSPHOLIPID SCRAMBLASE-RELATED"/>
    <property type="match status" value="1"/>
</dbReference>
<dbReference type="GO" id="GO:0017121">
    <property type="term" value="P:plasma membrane phospholipid scrambling"/>
    <property type="evidence" value="ECO:0000318"/>
    <property type="project" value="GO_Central"/>
</dbReference>
<comment type="function">
    <text evidence="2">May mediate accelerated ATP-independent bidirectional transbilayer migration of phospholipids upon binding calcium ions that results in a loss of phospholipid asymmetry in the plasma membrane.</text>
</comment>
<reference evidence="3" key="4">
    <citation type="submission" date="2025-09" db="UniProtKB">
        <authorList>
            <consortium name="Ensembl"/>
        </authorList>
    </citation>
    <scope>IDENTIFICATION</scope>
</reference>
<keyword evidence="2" id="KW-0106">Calcium</keyword>
<organism evidence="3 4">
    <name type="scientific">Ciona intestinalis</name>
    <name type="common">Transparent sea squirt</name>
    <name type="synonym">Ascidia intestinalis</name>
    <dbReference type="NCBI Taxonomy" id="7719"/>
    <lineage>
        <taxon>Eukaryota</taxon>
        <taxon>Metazoa</taxon>
        <taxon>Chordata</taxon>
        <taxon>Tunicata</taxon>
        <taxon>Ascidiacea</taxon>
        <taxon>Phlebobranchia</taxon>
        <taxon>Cionidae</taxon>
        <taxon>Ciona</taxon>
    </lineage>
</organism>
<reference evidence="3" key="3">
    <citation type="submission" date="2025-08" db="UniProtKB">
        <authorList>
            <consortium name="Ensembl"/>
        </authorList>
    </citation>
    <scope>IDENTIFICATION</scope>
</reference>
<accession>H2XKN9</accession>
<dbReference type="Proteomes" id="UP000008144">
    <property type="component" value="Chromosome 7"/>
</dbReference>
<dbReference type="GeneTree" id="ENSGT00940000166623"/>
<dbReference type="GO" id="GO:0017128">
    <property type="term" value="F:phospholipid scramblase activity"/>
    <property type="evidence" value="ECO:0000318"/>
    <property type="project" value="GO_Central"/>
</dbReference>
<dbReference type="AlphaFoldDB" id="H2XKN9"/>
<keyword evidence="2" id="KW-0449">Lipoprotein</keyword>
<dbReference type="HOGENOM" id="CLU_1325979_0_0_1"/>
<keyword evidence="4" id="KW-1185">Reference proteome</keyword>
<protein>
    <recommendedName>
        <fullName evidence="2">Phospholipid scramblase</fullName>
    </recommendedName>
</protein>
<gene>
    <name evidence="3" type="primary">LOC101242405</name>
</gene>
<dbReference type="Ensembl" id="ENSCINT00000036294.1">
    <property type="protein sequence ID" value="ENSCINP00000030221.1"/>
    <property type="gene ID" value="ENSCING00000022559.1"/>
</dbReference>
<dbReference type="InterPro" id="IPR005552">
    <property type="entry name" value="Scramblase"/>
</dbReference>
<dbReference type="EMBL" id="EAAA01002524">
    <property type="status" value="NOT_ANNOTATED_CDS"/>
    <property type="molecule type" value="Genomic_DNA"/>
</dbReference>
<dbReference type="OMA" id="VEDSHCC"/>
<proteinExistence type="inferred from homology"/>
<reference evidence="3" key="2">
    <citation type="journal article" date="2008" name="Genome Biol.">
        <title>Improved genome assembly and evidence-based global gene model set for the chordate Ciona intestinalis: new insight into intron and operon populations.</title>
        <authorList>
            <person name="Satou Y."/>
            <person name="Mineta K."/>
            <person name="Ogasawara M."/>
            <person name="Sasakura Y."/>
            <person name="Shoguchi E."/>
            <person name="Ueno K."/>
            <person name="Yamada L."/>
            <person name="Matsumoto J."/>
            <person name="Wasserscheid J."/>
            <person name="Dewar K."/>
            <person name="Wiley G.B."/>
            <person name="Macmil S.L."/>
            <person name="Roe B.A."/>
            <person name="Zeller R.W."/>
            <person name="Hastings K.E."/>
            <person name="Lemaire P."/>
            <person name="Lindquist E."/>
            <person name="Endo T."/>
            <person name="Hotta K."/>
            <person name="Inaba K."/>
        </authorList>
    </citation>
    <scope>NUCLEOTIDE SEQUENCE [LARGE SCALE GENOMIC DNA]</scope>
    <source>
        <strain evidence="3">wild type</strain>
    </source>
</reference>
<dbReference type="RefSeq" id="XP_004226230.1">
    <property type="nucleotide sequence ID" value="XM_004226182.3"/>
</dbReference>
<evidence type="ECO:0000256" key="1">
    <source>
        <dbReference type="ARBA" id="ARBA00005350"/>
    </source>
</evidence>
<comment type="cofactor">
    <cofactor evidence="2">
        <name>Ca(2+)</name>
        <dbReference type="ChEBI" id="CHEBI:29108"/>
    </cofactor>
</comment>